<feature type="chain" id="PRO_5032444325" evidence="2">
    <location>
        <begin position="25"/>
        <end position="275"/>
    </location>
</feature>
<evidence type="ECO:0000256" key="1">
    <source>
        <dbReference type="SAM" id="MobiDB-lite"/>
    </source>
</evidence>
<organism evidence="3 4">
    <name type="scientific">Symbiodinium natans</name>
    <dbReference type="NCBI Taxonomy" id="878477"/>
    <lineage>
        <taxon>Eukaryota</taxon>
        <taxon>Sar</taxon>
        <taxon>Alveolata</taxon>
        <taxon>Dinophyceae</taxon>
        <taxon>Suessiales</taxon>
        <taxon>Symbiodiniaceae</taxon>
        <taxon>Symbiodinium</taxon>
    </lineage>
</organism>
<dbReference type="EMBL" id="CAJNDS010000557">
    <property type="protein sequence ID" value="CAE7218081.1"/>
    <property type="molecule type" value="Genomic_DNA"/>
</dbReference>
<accession>A0A812JXV8</accession>
<dbReference type="Proteomes" id="UP000604046">
    <property type="component" value="Unassembled WGS sequence"/>
</dbReference>
<sequence length="275" mass="28983">MATREFSALLLALLHASSIELGSADGPTTTTTTTTSTLLGRGVVVEGAGRSLVNGVYFASTPHASHTWVDPNQGYYVLKEATSGTQTGLIDVYYNQDFGGWRIAADGQENYLADCLSCTWSSLAAGEDPAPSVSAFGGSGDGSTTASTSSTSPLPPTALLSMCLVSLLCLLACDIGIAGGIQVLEPASLNPTNVERIRRYGGSTCGAMPWPEDHHQENDCRLERLEKMMSRAVKHLSSDRKRQHSRLTSGYTSSGGSSLSSASDDRSESHDSEHS</sequence>
<keyword evidence="2" id="KW-0732">Signal</keyword>
<name>A0A812JXV8_9DINO</name>
<feature type="compositionally biased region" description="Basic and acidic residues" evidence="1">
    <location>
        <begin position="263"/>
        <end position="275"/>
    </location>
</feature>
<gene>
    <name evidence="3" type="ORF">SNAT2548_LOCUS7826</name>
</gene>
<comment type="caution">
    <text evidence="3">The sequence shown here is derived from an EMBL/GenBank/DDBJ whole genome shotgun (WGS) entry which is preliminary data.</text>
</comment>
<keyword evidence="4" id="KW-1185">Reference proteome</keyword>
<feature type="compositionally biased region" description="Low complexity" evidence="1">
    <location>
        <begin position="246"/>
        <end position="262"/>
    </location>
</feature>
<proteinExistence type="predicted"/>
<feature type="region of interest" description="Disordered" evidence="1">
    <location>
        <begin position="232"/>
        <end position="275"/>
    </location>
</feature>
<feature type="signal peptide" evidence="2">
    <location>
        <begin position="1"/>
        <end position="24"/>
    </location>
</feature>
<dbReference type="AlphaFoldDB" id="A0A812JXV8"/>
<protein>
    <submittedName>
        <fullName evidence="3">Uncharacterized protein</fullName>
    </submittedName>
</protein>
<feature type="compositionally biased region" description="Low complexity" evidence="1">
    <location>
        <begin position="142"/>
        <end position="153"/>
    </location>
</feature>
<evidence type="ECO:0000256" key="2">
    <source>
        <dbReference type="SAM" id="SignalP"/>
    </source>
</evidence>
<dbReference type="OrthoDB" id="447186at2759"/>
<evidence type="ECO:0000313" key="3">
    <source>
        <dbReference type="EMBL" id="CAE7218081.1"/>
    </source>
</evidence>
<reference evidence="3" key="1">
    <citation type="submission" date="2021-02" db="EMBL/GenBank/DDBJ databases">
        <authorList>
            <person name="Dougan E. K."/>
            <person name="Rhodes N."/>
            <person name="Thang M."/>
            <person name="Chan C."/>
        </authorList>
    </citation>
    <scope>NUCLEOTIDE SEQUENCE</scope>
</reference>
<feature type="region of interest" description="Disordered" evidence="1">
    <location>
        <begin position="134"/>
        <end position="153"/>
    </location>
</feature>
<evidence type="ECO:0000313" key="4">
    <source>
        <dbReference type="Proteomes" id="UP000604046"/>
    </source>
</evidence>